<accession>A0A8C5D628</accession>
<evidence type="ECO:0000313" key="13">
    <source>
        <dbReference type="Ensembl" id="ENSGWIP00000002037.1"/>
    </source>
</evidence>
<dbReference type="InterPro" id="IPR001739">
    <property type="entry name" value="Methyl_CpG_DNA-bd"/>
</dbReference>
<proteinExistence type="predicted"/>
<dbReference type="Ensembl" id="ENSGWIT00000002196.1">
    <property type="protein sequence ID" value="ENSGWIP00000002037.1"/>
    <property type="gene ID" value="ENSGWIG00000001123.1"/>
</dbReference>
<evidence type="ECO:0000256" key="9">
    <source>
        <dbReference type="PROSITE-ProRule" id="PRU00509"/>
    </source>
</evidence>
<evidence type="ECO:0000259" key="11">
    <source>
        <dbReference type="PROSITE" id="PS50982"/>
    </source>
</evidence>
<dbReference type="PROSITE" id="PS50982">
    <property type="entry name" value="MBD"/>
    <property type="match status" value="1"/>
</dbReference>
<evidence type="ECO:0000256" key="7">
    <source>
        <dbReference type="ARBA" id="ARBA00023163"/>
    </source>
</evidence>
<dbReference type="Proteomes" id="UP000694680">
    <property type="component" value="Chromosome 5"/>
</dbReference>
<evidence type="ECO:0000256" key="8">
    <source>
        <dbReference type="ARBA" id="ARBA00023242"/>
    </source>
</evidence>
<keyword evidence="14" id="KW-1185">Reference proteome</keyword>
<dbReference type="PROSITE" id="PS51058">
    <property type="entry name" value="ZF_CXXC"/>
    <property type="match status" value="2"/>
</dbReference>
<keyword evidence="4" id="KW-0862">Zinc</keyword>
<dbReference type="InterPro" id="IPR002857">
    <property type="entry name" value="Znf_CXXC"/>
</dbReference>
<keyword evidence="8" id="KW-0539">Nucleus</keyword>
<feature type="compositionally biased region" description="Acidic residues" evidence="10">
    <location>
        <begin position="445"/>
        <end position="458"/>
    </location>
</feature>
<dbReference type="InterPro" id="IPR016177">
    <property type="entry name" value="DNA-bd_dom_sf"/>
</dbReference>
<reference evidence="13" key="1">
    <citation type="submission" date="2020-06" db="EMBL/GenBank/DDBJ databases">
        <authorList>
            <consortium name="Wellcome Sanger Institute Data Sharing"/>
        </authorList>
    </citation>
    <scope>NUCLEOTIDE SEQUENCE [LARGE SCALE GENOMIC DNA]</scope>
</reference>
<evidence type="ECO:0000259" key="12">
    <source>
        <dbReference type="PROSITE" id="PS51058"/>
    </source>
</evidence>
<reference evidence="13" key="2">
    <citation type="submission" date="2025-08" db="UniProtKB">
        <authorList>
            <consortium name="Ensembl"/>
        </authorList>
    </citation>
    <scope>IDENTIFICATION</scope>
</reference>
<feature type="domain" description="CXXC-type" evidence="12">
    <location>
        <begin position="343"/>
        <end position="389"/>
    </location>
</feature>
<dbReference type="RefSeq" id="XP_028303510.1">
    <property type="nucleotide sequence ID" value="XM_028447709.1"/>
</dbReference>
<dbReference type="AlphaFoldDB" id="A0A8C5D628"/>
<evidence type="ECO:0000256" key="10">
    <source>
        <dbReference type="SAM" id="MobiDB-lite"/>
    </source>
</evidence>
<evidence type="ECO:0000256" key="6">
    <source>
        <dbReference type="ARBA" id="ARBA00023125"/>
    </source>
</evidence>
<protein>
    <submittedName>
        <fullName evidence="13">Uncharacterized LOC114463870</fullName>
    </submittedName>
</protein>
<comment type="subcellular location">
    <subcellularLocation>
        <location evidence="1">Nucleus</location>
    </subcellularLocation>
</comment>
<feature type="region of interest" description="Disordered" evidence="10">
    <location>
        <begin position="524"/>
        <end position="574"/>
    </location>
</feature>
<feature type="region of interest" description="Disordered" evidence="10">
    <location>
        <begin position="394"/>
        <end position="428"/>
    </location>
</feature>
<evidence type="ECO:0000256" key="2">
    <source>
        <dbReference type="ARBA" id="ARBA00022723"/>
    </source>
</evidence>
<evidence type="ECO:0000256" key="3">
    <source>
        <dbReference type="ARBA" id="ARBA00022771"/>
    </source>
</evidence>
<gene>
    <name evidence="13" type="primary">mbd1b</name>
</gene>
<feature type="compositionally biased region" description="Polar residues" evidence="10">
    <location>
        <begin position="238"/>
        <end position="249"/>
    </location>
</feature>
<evidence type="ECO:0000256" key="5">
    <source>
        <dbReference type="ARBA" id="ARBA00023015"/>
    </source>
</evidence>
<keyword evidence="2" id="KW-0479">Metal-binding</keyword>
<keyword evidence="3 9" id="KW-0863">Zinc-finger</keyword>
<feature type="compositionally biased region" description="Basic and acidic residues" evidence="10">
    <location>
        <begin position="27"/>
        <end position="37"/>
    </location>
</feature>
<dbReference type="GO" id="GO:0000122">
    <property type="term" value="P:negative regulation of transcription by RNA polymerase II"/>
    <property type="evidence" value="ECO:0007669"/>
    <property type="project" value="TreeGrafter"/>
</dbReference>
<feature type="compositionally biased region" description="Polar residues" evidence="10">
    <location>
        <begin position="1"/>
        <end position="10"/>
    </location>
</feature>
<reference evidence="13" key="3">
    <citation type="submission" date="2025-09" db="UniProtKB">
        <authorList>
            <consortium name="Ensembl"/>
        </authorList>
    </citation>
    <scope>IDENTIFICATION</scope>
</reference>
<dbReference type="Pfam" id="PF02008">
    <property type="entry name" value="zf-CXXC"/>
    <property type="match status" value="2"/>
</dbReference>
<dbReference type="CTD" id="334386"/>
<feature type="domain" description="CXXC-type" evidence="12">
    <location>
        <begin position="462"/>
        <end position="509"/>
    </location>
</feature>
<dbReference type="RefSeq" id="XP_028303511.1">
    <property type="nucleotide sequence ID" value="XM_028447710.1"/>
</dbReference>
<organism evidence="13 14">
    <name type="scientific">Gouania willdenowi</name>
    <name type="common">Blunt-snouted clingfish</name>
    <name type="synonym">Lepadogaster willdenowi</name>
    <dbReference type="NCBI Taxonomy" id="441366"/>
    <lineage>
        <taxon>Eukaryota</taxon>
        <taxon>Metazoa</taxon>
        <taxon>Chordata</taxon>
        <taxon>Craniata</taxon>
        <taxon>Vertebrata</taxon>
        <taxon>Euteleostomi</taxon>
        <taxon>Actinopterygii</taxon>
        <taxon>Neopterygii</taxon>
        <taxon>Teleostei</taxon>
        <taxon>Neoteleostei</taxon>
        <taxon>Acanthomorphata</taxon>
        <taxon>Ovalentaria</taxon>
        <taxon>Blenniimorphae</taxon>
        <taxon>Blenniiformes</taxon>
        <taxon>Gobiesocoidei</taxon>
        <taxon>Gobiesocidae</taxon>
        <taxon>Gobiesocinae</taxon>
        <taxon>Gouania</taxon>
    </lineage>
</organism>
<keyword evidence="6" id="KW-0238">DNA-binding</keyword>
<feature type="compositionally biased region" description="Acidic residues" evidence="10">
    <location>
        <begin position="80"/>
        <end position="92"/>
    </location>
</feature>
<feature type="region of interest" description="Disordered" evidence="10">
    <location>
        <begin position="442"/>
        <end position="462"/>
    </location>
</feature>
<dbReference type="SMART" id="SM00391">
    <property type="entry name" value="MBD"/>
    <property type="match status" value="1"/>
</dbReference>
<keyword evidence="7" id="KW-0804">Transcription</keyword>
<name>A0A8C5D628_GOUWI</name>
<feature type="compositionally biased region" description="Polar residues" evidence="10">
    <location>
        <begin position="416"/>
        <end position="428"/>
    </location>
</feature>
<feature type="region of interest" description="Disordered" evidence="10">
    <location>
        <begin position="1"/>
        <end position="141"/>
    </location>
</feature>
<feature type="domain" description="MBD" evidence="11">
    <location>
        <begin position="131"/>
        <end position="199"/>
    </location>
</feature>
<keyword evidence="5" id="KW-0805">Transcription regulation</keyword>
<feature type="region of interest" description="Disordered" evidence="10">
    <location>
        <begin position="214"/>
        <end position="278"/>
    </location>
</feature>
<evidence type="ECO:0000256" key="1">
    <source>
        <dbReference type="ARBA" id="ARBA00004123"/>
    </source>
</evidence>
<dbReference type="GO" id="GO:0008327">
    <property type="term" value="F:methyl-CpG binding"/>
    <property type="evidence" value="ECO:0007669"/>
    <property type="project" value="TreeGrafter"/>
</dbReference>
<dbReference type="OrthoDB" id="10072024at2759"/>
<evidence type="ECO:0000313" key="14">
    <source>
        <dbReference type="Proteomes" id="UP000694680"/>
    </source>
</evidence>
<dbReference type="PANTHER" id="PTHR12396">
    <property type="entry name" value="METHYL-CPG BINDING PROTEIN, MBD"/>
    <property type="match status" value="1"/>
</dbReference>
<dbReference type="GO" id="GO:0008270">
    <property type="term" value="F:zinc ion binding"/>
    <property type="evidence" value="ECO:0007669"/>
    <property type="project" value="UniProtKB-KW"/>
</dbReference>
<feature type="compositionally biased region" description="Polar residues" evidence="10">
    <location>
        <begin position="257"/>
        <end position="269"/>
    </location>
</feature>
<dbReference type="CDD" id="cd01396">
    <property type="entry name" value="MeCP2_MBD"/>
    <property type="match status" value="1"/>
</dbReference>
<dbReference type="PANTHER" id="PTHR12396:SF57">
    <property type="entry name" value="METHYL-CPG-BINDING DOMAIN PROTEIN 1"/>
    <property type="match status" value="1"/>
</dbReference>
<dbReference type="Pfam" id="PF01429">
    <property type="entry name" value="MBD"/>
    <property type="match status" value="1"/>
</dbReference>
<dbReference type="GO" id="GO:0005654">
    <property type="term" value="C:nucleoplasm"/>
    <property type="evidence" value="ECO:0007669"/>
    <property type="project" value="UniProtKB-ARBA"/>
</dbReference>
<dbReference type="Gene3D" id="3.30.890.10">
    <property type="entry name" value="Methyl-cpg-binding Protein 2, Chain A"/>
    <property type="match status" value="1"/>
</dbReference>
<dbReference type="SUPFAM" id="SSF54171">
    <property type="entry name" value="DNA-binding domain"/>
    <property type="match status" value="1"/>
</dbReference>
<evidence type="ECO:0000256" key="4">
    <source>
        <dbReference type="ARBA" id="ARBA00022833"/>
    </source>
</evidence>
<dbReference type="GO" id="GO:0006346">
    <property type="term" value="P:DNA methylation-dependent constitutive heterochromatin formation"/>
    <property type="evidence" value="ECO:0007669"/>
    <property type="project" value="TreeGrafter"/>
</dbReference>
<dbReference type="GeneID" id="114463870"/>
<sequence>MAEEQVQNPLPDTDTVEQDVDQSNQEKTNDTAEKTEPDPDPSQPSDDTDTKVDPSPQPKVEAKPEEAKTIAAEPPIDWFEPLEEDDDDEEALMGESLAGESERSESVAGSEKASRKLVNSLQPRPRRRNRPDEGWEDWPALGLGWKRREVMRRSGSSIGQTDVYYISPQGDRVRSRPGLVSVLEGQVDLSRFDFKSGKFIDGINQPTKVRKRAKRKIKELSSSDSSAEEEDGDRDTPDSYQRLTPNQGSRIFPSKDFWNTKTGSTTQGIYRNDGDEKPTFSIPSSSKVLPLLSINGNMDSEQNSLVCSRCGITFNGTWYDKQRKKPCCPSCWDLSKAKEHPMIRFRKWLPCGECVSCRNNINCGQCHNCTNESQSEEPRKRICQKRKCKIPIRRDPSSEDLPQTDPISSLPDVFDDSTSVKSENTDSQLTTLKNSDAENVTVNIDLDDDDEMTTDDDDDWHKKRKRRSCGECQACLCRRDCGTCDFCIDKPKFGGINKKRQKCRLRQCQRQAMRHLLPFQFEHQGDYVPEPPKKPGRPKIHYTYSRKSNMKKTKGPSGESHDEEDDDYSHTQPLKWSFENNEGSKRHFDINLKNTKSSMQHFNHATLVIRNGLSERVPPISIHQSPQMPLSRPETGNSLTHIADPKQVDRNSDEDELPMITNVFSYADIPAASGSDVENQLMKLLHSLRASVLPIMWYAILVEGPQLQLIQCSKQSNMSDTMVLIDPGFSYQVTVQKQPLMPTHPLYDSNPALLSTVTDVVTLLLGLEQFIVCQGVPPKEPSLSREPIVLERAPICDFLVEKDVGVCSHCKQLQEL</sequence>